<dbReference type="EMBL" id="JABMIG020000007">
    <property type="protein sequence ID" value="KAL3804464.1"/>
    <property type="molecule type" value="Genomic_DNA"/>
</dbReference>
<feature type="compositionally biased region" description="Basic and acidic residues" evidence="2">
    <location>
        <begin position="827"/>
        <end position="837"/>
    </location>
</feature>
<gene>
    <name evidence="4" type="ORF">HJC23_002503</name>
</gene>
<dbReference type="InterPro" id="IPR014720">
    <property type="entry name" value="dsRBD_dom"/>
</dbReference>
<keyword evidence="5" id="KW-1185">Reference proteome</keyword>
<feature type="compositionally biased region" description="Low complexity" evidence="2">
    <location>
        <begin position="297"/>
        <end position="316"/>
    </location>
</feature>
<feature type="compositionally biased region" description="Basic and acidic residues" evidence="2">
    <location>
        <begin position="381"/>
        <end position="392"/>
    </location>
</feature>
<feature type="region of interest" description="Disordered" evidence="2">
    <location>
        <begin position="683"/>
        <end position="736"/>
    </location>
</feature>
<dbReference type="PROSITE" id="PS50137">
    <property type="entry name" value="DS_RBD"/>
    <property type="match status" value="1"/>
</dbReference>
<feature type="compositionally biased region" description="Basic and acidic residues" evidence="2">
    <location>
        <begin position="267"/>
        <end position="276"/>
    </location>
</feature>
<dbReference type="AlphaFoldDB" id="A0ABD3QWY3"/>
<reference evidence="4 5" key="1">
    <citation type="journal article" date="2020" name="G3 (Bethesda)">
        <title>Improved Reference Genome for Cyclotella cryptica CCMP332, a Model for Cell Wall Morphogenesis, Salinity Adaptation, and Lipid Production in Diatoms (Bacillariophyta).</title>
        <authorList>
            <person name="Roberts W.R."/>
            <person name="Downey K.M."/>
            <person name="Ruck E.C."/>
            <person name="Traller J.C."/>
            <person name="Alverson A.J."/>
        </authorList>
    </citation>
    <scope>NUCLEOTIDE SEQUENCE [LARGE SCALE GENOMIC DNA]</scope>
    <source>
        <strain evidence="4 5">CCMP332</strain>
    </source>
</reference>
<feature type="compositionally biased region" description="Low complexity" evidence="2">
    <location>
        <begin position="513"/>
        <end position="523"/>
    </location>
</feature>
<sequence length="1132" mass="124077">MNLQHQQMIEQQHQLMYPFNMQLPYYPHHPHHPHPPPFESTQTSTFQPHHPLQFPNFLPPPALYPTIPNSSLPLPQSANNLDATRQYYEMQMREHAMQYANAAANAAFVAARIAYGDHPPHHGVGYPGMIGGPPSAMPSHYIPAAAVPVGMHPSWPENHDPVPESTAEAGSNSSQRHHRALWKPPNAKSTVRKADLKRDSSDYSAASSEKDVDTTGAVLQKKLGGSKATHEKKRSKKREMGGNDSVSSLGSGSRDRSIGTSNGGDGIETRKDECRLHQQHQRHRHNNQRQKRGLYQSYSPRESSSSLGTLGSNSNSAPGAQHHAGRHKRRNTESLPSPRCVGGGSSVFLGGLIGKSGVSALHELCSKYRWEMPKYELVEPSKDFSSNDKSGEDADGCSPKNSRGSHHQSHNRDFVLSVRVNGVELGRGRGGTKAQAKQDASRKALAALVPGVVFDPNGILLDVGSGLLRIIDENSRSVPTSLEELTPHLASQLAIGGAKLSSNQAATGQRTRPSSPDFSEDSSISTAVSMTKTKIDGENVILGGILHSSSGGVLTTNSTFGIHPSASSTSEVDDDDDNAYYETRGARVCSTLLHAMWQIDCRIREPPSYMFDLLQSNSTGGGNSMSKDTTDETSTHLEITAHRLPFQCTASLKLYFPKRLVEGKDVSSIMDYWESPLEHLQTKPSAESCLRKDDTPREPSRKRKDSFTSQATPSPVRHTLHQEGDSDEFQSTSAAQDTEELVTHHLESTGTGSTKRESKHRASAKMLAMLFPECSTMIEVKAAAECARQCYAAKKVLAQTKRAKLSNERSIPCEKSTFSPAMATATKKLEQSDRQDKGILSQHTLDKKSNTYTSDEGSHELEGLSEGFVSVAGLSLSEPTNECKRIKWSKAVGDREVFGKELNTTLKLLHREATGEEEGGSLLLRLAKLDDFECTCALLDKSSTTNSTSRTTMEQKYCESIDVAYDDHINSPKTTNSRDSIFSVDQQGSLIKMLLLTRAAIEDDPPLGVALVSFANEIKGRSLSVHVLKHEESIPRERFIDCLDELANAMNCSLQMRCIAQDELSNIISFVYDNMSEPLSSEKTSESYEDSEDHPLTSSHLQSVKEEDSEDGDGSEEDEGNDLAGRKRSRVD</sequence>
<feature type="region of interest" description="Disordered" evidence="2">
    <location>
        <begin position="825"/>
        <end position="857"/>
    </location>
</feature>
<proteinExistence type="predicted"/>
<feature type="domain" description="DRBM" evidence="3">
    <location>
        <begin position="356"/>
        <end position="450"/>
    </location>
</feature>
<feature type="region of interest" description="Disordered" evidence="2">
    <location>
        <begin position="381"/>
        <end position="413"/>
    </location>
</feature>
<evidence type="ECO:0000259" key="3">
    <source>
        <dbReference type="PROSITE" id="PS50137"/>
    </source>
</evidence>
<evidence type="ECO:0000313" key="4">
    <source>
        <dbReference type="EMBL" id="KAL3804464.1"/>
    </source>
</evidence>
<feature type="region of interest" description="Disordered" evidence="2">
    <location>
        <begin position="501"/>
        <end position="523"/>
    </location>
</feature>
<feature type="compositionally biased region" description="Basic residues" evidence="2">
    <location>
        <begin position="277"/>
        <end position="292"/>
    </location>
</feature>
<dbReference type="Proteomes" id="UP001516023">
    <property type="component" value="Unassembled WGS sequence"/>
</dbReference>
<dbReference type="SUPFAM" id="SSF54768">
    <property type="entry name" value="dsRNA-binding domain-like"/>
    <property type="match status" value="1"/>
</dbReference>
<feature type="region of interest" description="Disordered" evidence="2">
    <location>
        <begin position="152"/>
        <end position="340"/>
    </location>
</feature>
<feature type="compositionally biased region" description="Basic and acidic residues" evidence="2">
    <location>
        <begin position="689"/>
        <end position="699"/>
    </location>
</feature>
<dbReference type="GO" id="GO:0003723">
    <property type="term" value="F:RNA binding"/>
    <property type="evidence" value="ECO:0007669"/>
    <property type="project" value="UniProtKB-UniRule"/>
</dbReference>
<keyword evidence="1" id="KW-0694">RNA-binding</keyword>
<name>A0ABD3QWY3_9STRA</name>
<feature type="region of interest" description="Disordered" evidence="2">
    <location>
        <begin position="1080"/>
        <end position="1132"/>
    </location>
</feature>
<organism evidence="4 5">
    <name type="scientific">Cyclotella cryptica</name>
    <dbReference type="NCBI Taxonomy" id="29204"/>
    <lineage>
        <taxon>Eukaryota</taxon>
        <taxon>Sar</taxon>
        <taxon>Stramenopiles</taxon>
        <taxon>Ochrophyta</taxon>
        <taxon>Bacillariophyta</taxon>
        <taxon>Coscinodiscophyceae</taxon>
        <taxon>Thalassiosirophycidae</taxon>
        <taxon>Stephanodiscales</taxon>
        <taxon>Stephanodiscaceae</taxon>
        <taxon>Cyclotella</taxon>
    </lineage>
</organism>
<dbReference type="SMART" id="SM00358">
    <property type="entry name" value="DSRM"/>
    <property type="match status" value="1"/>
</dbReference>
<evidence type="ECO:0000313" key="5">
    <source>
        <dbReference type="Proteomes" id="UP001516023"/>
    </source>
</evidence>
<feature type="compositionally biased region" description="Acidic residues" evidence="2">
    <location>
        <begin position="1107"/>
        <end position="1121"/>
    </location>
</feature>
<feature type="compositionally biased region" description="Basic and acidic residues" evidence="2">
    <location>
        <begin position="192"/>
        <end position="201"/>
    </location>
</feature>
<dbReference type="Gene3D" id="3.30.160.20">
    <property type="match status" value="1"/>
</dbReference>
<dbReference type="Pfam" id="PF00035">
    <property type="entry name" value="dsrm"/>
    <property type="match status" value="1"/>
</dbReference>
<feature type="compositionally biased region" description="Polar residues" evidence="2">
    <location>
        <begin position="501"/>
        <end position="512"/>
    </location>
</feature>
<evidence type="ECO:0000256" key="2">
    <source>
        <dbReference type="SAM" id="MobiDB-lite"/>
    </source>
</evidence>
<accession>A0ABD3QWY3</accession>
<evidence type="ECO:0000256" key="1">
    <source>
        <dbReference type="PROSITE-ProRule" id="PRU00266"/>
    </source>
</evidence>
<protein>
    <recommendedName>
        <fullName evidence="3">DRBM domain-containing protein</fullName>
    </recommendedName>
</protein>
<comment type="caution">
    <text evidence="4">The sequence shown here is derived from an EMBL/GenBank/DDBJ whole genome shotgun (WGS) entry which is preliminary data.</text>
</comment>